<evidence type="ECO:0000313" key="2">
    <source>
        <dbReference type="EMBL" id="SNW62165.1"/>
    </source>
</evidence>
<protein>
    <submittedName>
        <fullName evidence="2">ParB/Sulfiredoxin</fullName>
    </submittedName>
</protein>
<proteinExistence type="predicted"/>
<dbReference type="InterPro" id="IPR003115">
    <property type="entry name" value="ParB_N"/>
</dbReference>
<sequence length="276" mass="31797">MNTLLLLPLEKIRKSANNIRHALNLIQVQYMVQSIRSGISLPPIDVVESGDGYYECIDGWHRLEAHRLSGYSYIYSIVSKPKNKEEETIISYVRGKGNEWKLTEKTNLFCKLYIEHKSIPKVAKLIAEPENEVRYVIRCGFLLCPELLCEIERGKKVNKSLVEMMLGVKKDMQVNVYKYLVNMKNNDERRMALENAIRIGQVITQDNTLEGFRHVKDYDVSQPIITNNNGDKMEVETEDLKVQNIIKDVTNTINNISNPKEFINKLIVGLQSIIPQ</sequence>
<dbReference type="KEGG" id="vg:35382030"/>
<reference evidence="2" key="1">
    <citation type="submission" date="2017-08" db="EMBL/GenBank/DDBJ databases">
        <authorList>
            <consortium name="Urmite Genomes"/>
        </authorList>
    </citation>
    <scope>NUCLEOTIDE SEQUENCE [LARGE SCALE GENOMIC DNA]</scope>
    <source>
        <strain evidence="2">IHUMI-LCC2</strain>
    </source>
</reference>
<dbReference type="GeneID" id="35382030"/>
<keyword evidence="3" id="KW-1185">Reference proteome</keyword>
<dbReference type="RefSeq" id="YP_009448467.1">
    <property type="nucleotide sequence ID" value="NC_036594.1"/>
</dbReference>
<accession>A0A2I2L3N2</accession>
<dbReference type="Proteomes" id="UP000236316">
    <property type="component" value="Segment"/>
</dbReference>
<dbReference type="SUPFAM" id="SSF110849">
    <property type="entry name" value="ParB/Sulfiredoxin"/>
    <property type="match status" value="1"/>
</dbReference>
<feature type="domain" description="ParB-like N-terminal" evidence="1">
    <location>
        <begin position="5"/>
        <end position="99"/>
    </location>
</feature>
<gene>
    <name evidence="2" type="ORF">ORPV_261</name>
</gene>
<dbReference type="EMBL" id="LT906555">
    <property type="protein sequence ID" value="SNW62165.1"/>
    <property type="molecule type" value="Genomic_DNA"/>
</dbReference>
<dbReference type="Gene3D" id="3.90.1530.10">
    <property type="entry name" value="Conserved hypothetical protein from pyrococcus furiosus pfu- 392566-001, ParB domain"/>
    <property type="match status" value="1"/>
</dbReference>
<dbReference type="InterPro" id="IPR036086">
    <property type="entry name" value="ParB/Sulfiredoxin_sf"/>
</dbReference>
<organism evidence="2">
    <name type="scientific">Orpheovirus IHUMI-LCC2</name>
    <dbReference type="NCBI Taxonomy" id="2023057"/>
    <lineage>
        <taxon>Viruses</taxon>
        <taxon>Varidnaviria</taxon>
        <taxon>Bamfordvirae</taxon>
        <taxon>Nucleocytoviricota</taxon>
        <taxon>Megaviricetes</taxon>
        <taxon>Pimascovirales</taxon>
        <taxon>Ocovirineae</taxon>
        <taxon>Orpheoviridae</taxon>
        <taxon>Alphaorpheovirus</taxon>
        <taxon>Alphaorpheovirus massiliense</taxon>
    </lineage>
</organism>
<evidence type="ECO:0000259" key="1">
    <source>
        <dbReference type="SMART" id="SM00470"/>
    </source>
</evidence>
<dbReference type="SMART" id="SM00470">
    <property type="entry name" value="ParB"/>
    <property type="match status" value="1"/>
</dbReference>
<evidence type="ECO:0000313" key="3">
    <source>
        <dbReference type="Proteomes" id="UP000236316"/>
    </source>
</evidence>
<dbReference type="Pfam" id="PF02195">
    <property type="entry name" value="ParB_N"/>
    <property type="match status" value="1"/>
</dbReference>
<name>A0A2I2L3N2_9VIRU</name>